<evidence type="ECO:0000256" key="9">
    <source>
        <dbReference type="ARBA" id="ARBA00022898"/>
    </source>
</evidence>
<dbReference type="Proteomes" id="UP001333710">
    <property type="component" value="Chromosome"/>
</dbReference>
<dbReference type="FunFam" id="3.40.50.1100:FF:000005">
    <property type="entry name" value="Threonine dehydratase catabolic"/>
    <property type="match status" value="1"/>
</dbReference>
<dbReference type="PANTHER" id="PTHR48078:SF11">
    <property type="entry name" value="THREONINE DEHYDRATASE, MITOCHONDRIAL"/>
    <property type="match status" value="1"/>
</dbReference>
<dbReference type="KEGG" id="pmaw:MACH26_01570"/>
<dbReference type="InterPro" id="IPR038110">
    <property type="entry name" value="TD_ACT-like_sf"/>
</dbReference>
<dbReference type="FunFam" id="3.40.1020.10:FF:000001">
    <property type="entry name" value="L-threonine dehydratase"/>
    <property type="match status" value="1"/>
</dbReference>
<keyword evidence="6 13" id="KW-0028">Amino-acid biosynthesis</keyword>
<feature type="domain" description="ACT-like" evidence="14">
    <location>
        <begin position="434"/>
        <end position="505"/>
    </location>
</feature>
<evidence type="ECO:0000313" key="16">
    <source>
        <dbReference type="Proteomes" id="UP001333710"/>
    </source>
</evidence>
<evidence type="ECO:0000256" key="8">
    <source>
        <dbReference type="ARBA" id="ARBA00022737"/>
    </source>
</evidence>
<comment type="subunit">
    <text evidence="5 13">Homotetramer.</text>
</comment>
<dbReference type="InterPro" id="IPR001926">
    <property type="entry name" value="TrpB-like_PALP"/>
</dbReference>
<evidence type="ECO:0000313" key="15">
    <source>
        <dbReference type="EMBL" id="BDX04636.1"/>
    </source>
</evidence>
<dbReference type="NCBIfam" id="TIGR01124">
    <property type="entry name" value="ilvA_2Cterm"/>
    <property type="match status" value="1"/>
</dbReference>
<dbReference type="FunFam" id="3.40.50.1100:FF:000008">
    <property type="entry name" value="L-threonine dehydratase"/>
    <property type="match status" value="1"/>
</dbReference>
<protein>
    <recommendedName>
        <fullName evidence="13">L-threonine dehydratase</fullName>
        <ecNumber evidence="13">4.3.1.19</ecNumber>
    </recommendedName>
    <alternativeName>
        <fullName evidence="13">Threonine deaminase</fullName>
    </alternativeName>
</protein>
<accession>A0AA48KMP2</accession>
<dbReference type="Pfam" id="PF00291">
    <property type="entry name" value="PALP"/>
    <property type="match status" value="1"/>
</dbReference>
<dbReference type="SUPFAM" id="SSF55021">
    <property type="entry name" value="ACT-like"/>
    <property type="match status" value="2"/>
</dbReference>
<dbReference type="GO" id="GO:0006567">
    <property type="term" value="P:L-threonine catabolic process"/>
    <property type="evidence" value="ECO:0007669"/>
    <property type="project" value="TreeGrafter"/>
</dbReference>
<keyword evidence="9 13" id="KW-0663">Pyridoxal phosphate</keyword>
<name>A0AA48KMP2_9ALTE</name>
<dbReference type="SUPFAM" id="SSF53686">
    <property type="entry name" value="Tryptophan synthase beta subunit-like PLP-dependent enzymes"/>
    <property type="match status" value="1"/>
</dbReference>
<dbReference type="PROSITE" id="PS51672">
    <property type="entry name" value="ACT_LIKE"/>
    <property type="match status" value="2"/>
</dbReference>
<organism evidence="15 16">
    <name type="scientific">Planctobacterium marinum</name>
    <dbReference type="NCBI Taxonomy" id="1631968"/>
    <lineage>
        <taxon>Bacteria</taxon>
        <taxon>Pseudomonadati</taxon>
        <taxon>Pseudomonadota</taxon>
        <taxon>Gammaproteobacteria</taxon>
        <taxon>Alteromonadales</taxon>
        <taxon>Alteromonadaceae</taxon>
        <taxon>Planctobacterium</taxon>
    </lineage>
</organism>
<dbReference type="GO" id="GO:0006565">
    <property type="term" value="P:L-serine catabolic process"/>
    <property type="evidence" value="ECO:0007669"/>
    <property type="project" value="TreeGrafter"/>
</dbReference>
<dbReference type="GO" id="GO:0009097">
    <property type="term" value="P:isoleucine biosynthetic process"/>
    <property type="evidence" value="ECO:0007669"/>
    <property type="project" value="UniProtKB-UniRule"/>
</dbReference>
<dbReference type="Pfam" id="PF00585">
    <property type="entry name" value="Thr_dehydrat_C"/>
    <property type="match status" value="2"/>
</dbReference>
<dbReference type="AlphaFoldDB" id="A0AA48KMP2"/>
<dbReference type="Gene3D" id="3.40.50.1100">
    <property type="match status" value="2"/>
</dbReference>
<dbReference type="EMBL" id="AP027272">
    <property type="protein sequence ID" value="BDX04636.1"/>
    <property type="molecule type" value="Genomic_DNA"/>
</dbReference>
<feature type="domain" description="ACT-like" evidence="14">
    <location>
        <begin position="339"/>
        <end position="411"/>
    </location>
</feature>
<reference evidence="15" key="1">
    <citation type="submission" date="2023-01" db="EMBL/GenBank/DDBJ databases">
        <title>Complete genome sequence of Planctobacterium marinum strain Dej080120_11.</title>
        <authorList>
            <person name="Ueki S."/>
            <person name="Maruyama F."/>
        </authorList>
    </citation>
    <scope>NUCLEOTIDE SEQUENCE</scope>
    <source>
        <strain evidence="15">Dej080120_11</strain>
    </source>
</reference>
<comment type="pathway">
    <text evidence="3 13">Amino-acid biosynthesis; L-isoleucine biosynthesis; 2-oxobutanoate from L-threonine: step 1/1.</text>
</comment>
<evidence type="ECO:0000256" key="4">
    <source>
        <dbReference type="ARBA" id="ARBA00010869"/>
    </source>
</evidence>
<comment type="cofactor">
    <cofactor evidence="2 13">
        <name>pyridoxal 5'-phosphate</name>
        <dbReference type="ChEBI" id="CHEBI:597326"/>
    </cofactor>
</comment>
<comment type="function">
    <text evidence="12 13">Catalyzes the anaerobic formation of alpha-ketobutyrate and ammonia from threonine in a two-step reaction. The first step involved a dehydration of threonine and a production of enamine intermediates (aminocrotonate), which tautomerizes to its imine form (iminobutyrate). Both intermediates are unstable and short-lived. The second step is the nonenzymatic hydrolysis of the enamine/imine intermediates to form 2-ketobutyrate and free ammonia. In the low water environment of the cell, the second step is accelerated by RidA.</text>
</comment>
<comment type="catalytic activity">
    <reaction evidence="1 13">
        <text>L-threonine = 2-oxobutanoate + NH4(+)</text>
        <dbReference type="Rhea" id="RHEA:22108"/>
        <dbReference type="ChEBI" id="CHEBI:16763"/>
        <dbReference type="ChEBI" id="CHEBI:28938"/>
        <dbReference type="ChEBI" id="CHEBI:57926"/>
        <dbReference type="EC" id="4.3.1.19"/>
    </reaction>
</comment>
<dbReference type="InterPro" id="IPR050147">
    <property type="entry name" value="Ser/Thr_Dehydratase"/>
</dbReference>
<dbReference type="GO" id="GO:0003941">
    <property type="term" value="F:L-serine ammonia-lyase activity"/>
    <property type="evidence" value="ECO:0007669"/>
    <property type="project" value="TreeGrafter"/>
</dbReference>
<evidence type="ECO:0000256" key="5">
    <source>
        <dbReference type="ARBA" id="ARBA00011881"/>
    </source>
</evidence>
<evidence type="ECO:0000256" key="11">
    <source>
        <dbReference type="ARBA" id="ARBA00023304"/>
    </source>
</evidence>
<dbReference type="CDD" id="cd04907">
    <property type="entry name" value="ACT_ThrD-I_2"/>
    <property type="match status" value="1"/>
</dbReference>
<evidence type="ECO:0000256" key="12">
    <source>
        <dbReference type="ARBA" id="ARBA00025527"/>
    </source>
</evidence>
<evidence type="ECO:0000256" key="3">
    <source>
        <dbReference type="ARBA" id="ARBA00004810"/>
    </source>
</evidence>
<dbReference type="PANTHER" id="PTHR48078">
    <property type="entry name" value="THREONINE DEHYDRATASE, MITOCHONDRIAL-RELATED"/>
    <property type="match status" value="1"/>
</dbReference>
<keyword evidence="7 13" id="KW-0412">Isoleucine biosynthesis</keyword>
<keyword evidence="8" id="KW-0677">Repeat</keyword>
<dbReference type="Gene3D" id="3.40.1020.10">
    <property type="entry name" value="Biosynthetic Threonine Deaminase, Domain 3"/>
    <property type="match status" value="1"/>
</dbReference>
<dbReference type="CDD" id="cd04906">
    <property type="entry name" value="ACT_ThrD-I_1"/>
    <property type="match status" value="1"/>
</dbReference>
<dbReference type="InterPro" id="IPR005787">
    <property type="entry name" value="Thr_deHydtase_biosynth"/>
</dbReference>
<evidence type="ECO:0000259" key="14">
    <source>
        <dbReference type="PROSITE" id="PS51672"/>
    </source>
</evidence>
<dbReference type="GO" id="GO:0004794">
    <property type="term" value="F:threonine deaminase activity"/>
    <property type="evidence" value="ECO:0007669"/>
    <property type="project" value="UniProtKB-UniRule"/>
</dbReference>
<dbReference type="InterPro" id="IPR001721">
    <property type="entry name" value="TD_ACT-like"/>
</dbReference>
<evidence type="ECO:0000256" key="1">
    <source>
        <dbReference type="ARBA" id="ARBA00001274"/>
    </source>
</evidence>
<keyword evidence="11 13" id="KW-0100">Branched-chain amino acid biosynthesis</keyword>
<sequence length="520" mass="57938">MTEEKNLVSDSEYLRKVLLSPVYDVAKNTDLQYMQRLSQAMGNEVWLKREDQQPVKSFKLRGAYNCISQLSDEALQKGVIAASAGNHAQGVAYSAFKKKIRATIVMPETTPDIKVEAVRSFGGDWVNIILHGTSFDAASDEAKRLAAEYGYTMIPPFDTPDVIAGQGTIARELLEQNPHLDTLFIAVGGGGLAAGIAVFIKQLKPDIKIVAVEAEDSSCFKAALVAGKPVTLPSVGIFADGVAVKTMGQETFRLCERFVDEVITVNSDEICAAIKEIFEDTRVIAEPAGALSIAGIRKYVLENNIKDQKLAGILCGANINFHTLRYVSERCELGEQKEAVFAVRIPERKGAFKEFCDILGKQAITEFNYRFSTGKTAHIFVGIKLRRGKDEYKEITDKLDQQDYKWFDMSDNEIAKLHVRYMVGGRPPSLLNERLYSFEFPEQPGALLNFLTTLGEQWNITLFHYRNHGAAEGLVLAGFDVPEAERITFSQHLEKLGYYFEDQSENPAYKFFLSDLNGVF</sequence>
<evidence type="ECO:0000256" key="7">
    <source>
        <dbReference type="ARBA" id="ARBA00022624"/>
    </source>
</evidence>
<evidence type="ECO:0000256" key="10">
    <source>
        <dbReference type="ARBA" id="ARBA00023239"/>
    </source>
</evidence>
<evidence type="ECO:0000256" key="2">
    <source>
        <dbReference type="ARBA" id="ARBA00001933"/>
    </source>
</evidence>
<evidence type="ECO:0000256" key="6">
    <source>
        <dbReference type="ARBA" id="ARBA00022605"/>
    </source>
</evidence>
<dbReference type="RefSeq" id="WP_338290433.1">
    <property type="nucleotide sequence ID" value="NZ_AP027272.1"/>
</dbReference>
<proteinExistence type="inferred from homology"/>
<dbReference type="InterPro" id="IPR045865">
    <property type="entry name" value="ACT-like_dom_sf"/>
</dbReference>
<dbReference type="CDD" id="cd01562">
    <property type="entry name" value="Thr-dehyd"/>
    <property type="match status" value="1"/>
</dbReference>
<keyword evidence="16" id="KW-1185">Reference proteome</keyword>
<dbReference type="EC" id="4.3.1.19" evidence="13"/>
<evidence type="ECO:0000256" key="13">
    <source>
        <dbReference type="RuleBase" id="RU362012"/>
    </source>
</evidence>
<gene>
    <name evidence="13 15" type="primary">ilvA</name>
    <name evidence="15" type="ORF">MACH26_01570</name>
</gene>
<dbReference type="InterPro" id="IPR036052">
    <property type="entry name" value="TrpB-like_PALP_sf"/>
</dbReference>
<comment type="similarity">
    <text evidence="4 13">Belongs to the serine/threonine dehydratase family.</text>
</comment>
<dbReference type="NCBIfam" id="NF006674">
    <property type="entry name" value="PRK09224.1"/>
    <property type="match status" value="1"/>
</dbReference>
<keyword evidence="10 13" id="KW-0456">Lyase</keyword>